<feature type="domain" description="HTH myb-type" evidence="7">
    <location>
        <begin position="114"/>
        <end position="169"/>
    </location>
</feature>
<dbReference type="Pfam" id="PF00249">
    <property type="entry name" value="Myb_DNA-binding"/>
    <property type="match status" value="1"/>
</dbReference>
<organism evidence="8 9">
    <name type="scientific">Chaetoceros tenuissimus</name>
    <dbReference type="NCBI Taxonomy" id="426638"/>
    <lineage>
        <taxon>Eukaryota</taxon>
        <taxon>Sar</taxon>
        <taxon>Stramenopiles</taxon>
        <taxon>Ochrophyta</taxon>
        <taxon>Bacillariophyta</taxon>
        <taxon>Coscinodiscophyceae</taxon>
        <taxon>Chaetocerotophycidae</taxon>
        <taxon>Chaetocerotales</taxon>
        <taxon>Chaetocerotaceae</taxon>
        <taxon>Chaetoceros</taxon>
    </lineage>
</organism>
<dbReference type="PROSITE" id="PS51294">
    <property type="entry name" value="HTH_MYB"/>
    <property type="match status" value="1"/>
</dbReference>
<dbReference type="InterPro" id="IPR017930">
    <property type="entry name" value="Myb_dom"/>
</dbReference>
<dbReference type="InterPro" id="IPR001005">
    <property type="entry name" value="SANT/Myb"/>
</dbReference>
<feature type="domain" description="SANT" evidence="6">
    <location>
        <begin position="122"/>
        <end position="171"/>
    </location>
</feature>
<dbReference type="NCBIfam" id="TIGR01557">
    <property type="entry name" value="myb_SHAQKYF"/>
    <property type="match status" value="1"/>
</dbReference>
<feature type="compositionally biased region" description="Low complexity" evidence="4">
    <location>
        <begin position="182"/>
        <end position="208"/>
    </location>
</feature>
<proteinExistence type="predicted"/>
<keyword evidence="2" id="KW-0804">Transcription</keyword>
<keyword evidence="1" id="KW-0805">Transcription regulation</keyword>
<evidence type="ECO:0000313" key="9">
    <source>
        <dbReference type="Proteomes" id="UP001054902"/>
    </source>
</evidence>
<dbReference type="AlphaFoldDB" id="A0AAD3H5B2"/>
<evidence type="ECO:0000256" key="4">
    <source>
        <dbReference type="SAM" id="MobiDB-lite"/>
    </source>
</evidence>
<feature type="compositionally biased region" description="Basic and acidic residues" evidence="4">
    <location>
        <begin position="113"/>
        <end position="124"/>
    </location>
</feature>
<evidence type="ECO:0000259" key="5">
    <source>
        <dbReference type="PROSITE" id="PS50090"/>
    </source>
</evidence>
<dbReference type="PANTHER" id="PTHR44042:SF67">
    <property type="entry name" value="MYB-LIKE PROTEIN I"/>
    <property type="match status" value="1"/>
</dbReference>
<dbReference type="SUPFAM" id="SSF46689">
    <property type="entry name" value="Homeodomain-like"/>
    <property type="match status" value="1"/>
</dbReference>
<dbReference type="InterPro" id="IPR006447">
    <property type="entry name" value="Myb_dom_plants"/>
</dbReference>
<evidence type="ECO:0000259" key="6">
    <source>
        <dbReference type="PROSITE" id="PS51293"/>
    </source>
</evidence>
<dbReference type="GO" id="GO:0003677">
    <property type="term" value="F:DNA binding"/>
    <property type="evidence" value="ECO:0007669"/>
    <property type="project" value="InterPro"/>
</dbReference>
<keyword evidence="3" id="KW-0539">Nucleus</keyword>
<evidence type="ECO:0000256" key="1">
    <source>
        <dbReference type="ARBA" id="ARBA00023015"/>
    </source>
</evidence>
<dbReference type="PANTHER" id="PTHR44042">
    <property type="entry name" value="DUPLICATED HOMEODOMAIN-LIKE SUPERFAMILY PROTEIN-RELATED"/>
    <property type="match status" value="1"/>
</dbReference>
<dbReference type="PROSITE" id="PS50090">
    <property type="entry name" value="MYB_LIKE"/>
    <property type="match status" value="1"/>
</dbReference>
<evidence type="ECO:0000256" key="3">
    <source>
        <dbReference type="ARBA" id="ARBA00023242"/>
    </source>
</evidence>
<dbReference type="EMBL" id="BLLK01000042">
    <property type="protein sequence ID" value="GFH50836.1"/>
    <property type="molecule type" value="Genomic_DNA"/>
</dbReference>
<evidence type="ECO:0000256" key="2">
    <source>
        <dbReference type="ARBA" id="ARBA00023163"/>
    </source>
</evidence>
<feature type="region of interest" description="Disordered" evidence="4">
    <location>
        <begin position="182"/>
        <end position="245"/>
    </location>
</feature>
<sequence length="379" mass="41199">MNPIQENESNRNDAPSKLGRKRLPLKKRQPANMILEHYVIDAPSTSSPELSTDAATRTGSRRRSQLESESSDSSKDEIKTNLPLRKKKRSTKSSTSHSTSTQRTKRPYKKRKTDPSKNRGHWTNEEKVAFLNGLRKYGKGKWSKIASEIPTRTAIQVKTHAQGVLMKMENGEDVYEIGNRSTKSISSSGVVSKSPSSNSSIASLSSSGAHEESTIPNSRTSSPSFEVGGTDNPVSLPKSPGIQNPDICTNEEYADAIDYINDVVENSIYSSHLLSSFATPSATSNTGLQSILAPVTNSALINNRFYENTASVVNPTENESLHAFLTPVAIRASLVYNEGGMSTSPKTPLVEQKDEEMLSLAAKILLDLASPQGSVQSKA</sequence>
<feature type="compositionally biased region" description="Polar residues" evidence="4">
    <location>
        <begin position="43"/>
        <end position="58"/>
    </location>
</feature>
<feature type="domain" description="Myb-like" evidence="5">
    <location>
        <begin position="114"/>
        <end position="165"/>
    </location>
</feature>
<accession>A0AAD3H5B2</accession>
<feature type="compositionally biased region" description="Polar residues" evidence="4">
    <location>
        <begin position="214"/>
        <end position="224"/>
    </location>
</feature>
<feature type="compositionally biased region" description="Basic residues" evidence="4">
    <location>
        <begin position="18"/>
        <end position="29"/>
    </location>
</feature>
<feature type="compositionally biased region" description="Low complexity" evidence="4">
    <location>
        <begin position="92"/>
        <end position="102"/>
    </location>
</feature>
<dbReference type="CDD" id="cd00167">
    <property type="entry name" value="SANT"/>
    <property type="match status" value="1"/>
</dbReference>
<evidence type="ECO:0000313" key="8">
    <source>
        <dbReference type="EMBL" id="GFH50836.1"/>
    </source>
</evidence>
<evidence type="ECO:0000259" key="7">
    <source>
        <dbReference type="PROSITE" id="PS51294"/>
    </source>
</evidence>
<gene>
    <name evidence="8" type="ORF">CTEN210_07312</name>
</gene>
<protein>
    <submittedName>
        <fullName evidence="8">Uncharacterized protein</fullName>
    </submittedName>
</protein>
<dbReference type="Proteomes" id="UP001054902">
    <property type="component" value="Unassembled WGS sequence"/>
</dbReference>
<feature type="region of interest" description="Disordered" evidence="4">
    <location>
        <begin position="1"/>
        <end position="124"/>
    </location>
</feature>
<keyword evidence="9" id="KW-1185">Reference proteome</keyword>
<dbReference type="InterPro" id="IPR017884">
    <property type="entry name" value="SANT_dom"/>
</dbReference>
<comment type="caution">
    <text evidence="8">The sequence shown here is derived from an EMBL/GenBank/DDBJ whole genome shotgun (WGS) entry which is preliminary data.</text>
</comment>
<reference evidence="8 9" key="1">
    <citation type="journal article" date="2021" name="Sci. Rep.">
        <title>The genome of the diatom Chaetoceros tenuissimus carries an ancient integrated fragment of an extant virus.</title>
        <authorList>
            <person name="Hongo Y."/>
            <person name="Kimura K."/>
            <person name="Takaki Y."/>
            <person name="Yoshida Y."/>
            <person name="Baba S."/>
            <person name="Kobayashi G."/>
            <person name="Nagasaki K."/>
            <person name="Hano T."/>
            <person name="Tomaru Y."/>
        </authorList>
    </citation>
    <scope>NUCLEOTIDE SEQUENCE [LARGE SCALE GENOMIC DNA]</scope>
    <source>
        <strain evidence="8 9">NIES-3715</strain>
    </source>
</reference>
<feature type="compositionally biased region" description="Basic residues" evidence="4">
    <location>
        <begin position="103"/>
        <end position="112"/>
    </location>
</feature>
<name>A0AAD3H5B2_9STRA</name>
<dbReference type="Gene3D" id="1.10.10.60">
    <property type="entry name" value="Homeodomain-like"/>
    <property type="match status" value="1"/>
</dbReference>
<dbReference type="PROSITE" id="PS51293">
    <property type="entry name" value="SANT"/>
    <property type="match status" value="1"/>
</dbReference>
<dbReference type="SMART" id="SM00717">
    <property type="entry name" value="SANT"/>
    <property type="match status" value="1"/>
</dbReference>
<dbReference type="InterPro" id="IPR009057">
    <property type="entry name" value="Homeodomain-like_sf"/>
</dbReference>